<feature type="domain" description="SGNH hydrolase-type esterase" evidence="2">
    <location>
        <begin position="403"/>
        <end position="599"/>
    </location>
</feature>
<proteinExistence type="predicted"/>
<protein>
    <submittedName>
        <fullName evidence="3">Lysophospholipase L1-like esterase</fullName>
    </submittedName>
</protein>
<evidence type="ECO:0000313" key="4">
    <source>
        <dbReference type="Proteomes" id="UP000240542"/>
    </source>
</evidence>
<dbReference type="CDD" id="cd01830">
    <property type="entry name" value="XynE_like"/>
    <property type="match status" value="1"/>
</dbReference>
<dbReference type="PANTHER" id="PTHR43784">
    <property type="entry name" value="GDSL-LIKE LIPASE/ACYLHYDROLASE, PUTATIVE (AFU_ORTHOLOGUE AFUA_2G00820)-RELATED"/>
    <property type="match status" value="1"/>
</dbReference>
<dbReference type="RefSeq" id="WP_211301592.1">
    <property type="nucleotide sequence ID" value="NZ_PYGA01000047.1"/>
</dbReference>
<name>A0A2P8C8V0_9ACTN</name>
<dbReference type="InterPro" id="IPR013830">
    <property type="entry name" value="SGNH_hydro"/>
</dbReference>
<keyword evidence="1" id="KW-0732">Signal</keyword>
<keyword evidence="4" id="KW-1185">Reference proteome</keyword>
<reference evidence="3 4" key="1">
    <citation type="submission" date="2018-03" db="EMBL/GenBank/DDBJ databases">
        <title>Genomic Encyclopedia of Archaeal and Bacterial Type Strains, Phase II (KMG-II): from individual species to whole genera.</title>
        <authorList>
            <person name="Goeker M."/>
        </authorList>
    </citation>
    <scope>NUCLEOTIDE SEQUENCE [LARGE SCALE GENOMIC DNA]</scope>
    <source>
        <strain evidence="3 4">DSM 45312</strain>
    </source>
</reference>
<comment type="caution">
    <text evidence="3">The sequence shown here is derived from an EMBL/GenBank/DDBJ whole genome shotgun (WGS) entry which is preliminary data.</text>
</comment>
<evidence type="ECO:0000259" key="2">
    <source>
        <dbReference type="Pfam" id="PF13472"/>
    </source>
</evidence>
<dbReference type="Pfam" id="PF13472">
    <property type="entry name" value="Lipase_GDSL_2"/>
    <property type="match status" value="1"/>
</dbReference>
<dbReference type="InterPro" id="IPR036514">
    <property type="entry name" value="SGNH_hydro_sf"/>
</dbReference>
<gene>
    <name evidence="3" type="ORF">CLV63_1473</name>
</gene>
<sequence>MRRSAATQHPLRPPSAVRVRAAVAAVLVAGTAMAVLAPAAEAAPDQTRPQPLDEHFDNVAVSEDTAPDKGDFDGAGNSISAADLSAAGWAPGQTVTLDRADLTVPAVAPGTPDNAVADGQAVQVRGRGDAVVFLVAGTGGDASGTGRIVYTDGGSDEYTLDAPDWQTGPLTTKALALPHMNTPEGTRDAKLRLFPASAPVDPDRTVRHVELPRTSGSARMHVFALNLRTPASDRTGIWSTSTSGYAPVGPWDDQTVRMVVHAGTGGHAPRLRFDNTFAAEPVEIGAATVAVQEEGATAERRPVPVSFGRSGMSVRIPAGGQAFSDPIGFRVPKQANLLVSFHLPEPVQAAPVHTAAAGTNYLSGAGSGDTTGERGGATFTEKLGVWPFLTGIDVQRGPGSVVAFGDSITDGVGSTPDTARRWPDILSDRLDAQSQVPRYGVLNQGISANRVVTDRYDGDGVSTDTGGVKAVDRVDRDILAQPGVRTLVMSEGVNDVRAGSSAEEVSAGMSTIAGRARERGIRVIAATIVPCGGYKDCTADVDRRRQQINGFLRDNSGPGETFDALLDFDKVVRDPADPTRLLPAYDSGDHLHPGDAGLRAIAESIDLAQLDPARP</sequence>
<dbReference type="AlphaFoldDB" id="A0A2P8C8V0"/>
<dbReference type="Gene3D" id="3.40.50.1110">
    <property type="entry name" value="SGNH hydrolase"/>
    <property type="match status" value="1"/>
</dbReference>
<organism evidence="3 4">
    <name type="scientific">Murinocardiopsis flavida</name>
    <dbReference type="NCBI Taxonomy" id="645275"/>
    <lineage>
        <taxon>Bacteria</taxon>
        <taxon>Bacillati</taxon>
        <taxon>Actinomycetota</taxon>
        <taxon>Actinomycetes</taxon>
        <taxon>Streptosporangiales</taxon>
        <taxon>Nocardiopsidaceae</taxon>
        <taxon>Murinocardiopsis</taxon>
    </lineage>
</organism>
<feature type="signal peptide" evidence="1">
    <location>
        <begin position="1"/>
        <end position="34"/>
    </location>
</feature>
<evidence type="ECO:0000256" key="1">
    <source>
        <dbReference type="SAM" id="SignalP"/>
    </source>
</evidence>
<dbReference type="SUPFAM" id="SSF52266">
    <property type="entry name" value="SGNH hydrolase"/>
    <property type="match status" value="1"/>
</dbReference>
<dbReference type="InterPro" id="IPR053140">
    <property type="entry name" value="GDSL_Rv0518-like"/>
</dbReference>
<accession>A0A2P8C8V0</accession>
<dbReference type="PANTHER" id="PTHR43784:SF2">
    <property type="entry name" value="GDSL-LIKE LIPASE_ACYLHYDROLASE, PUTATIVE (AFU_ORTHOLOGUE AFUA_2G00820)-RELATED"/>
    <property type="match status" value="1"/>
</dbReference>
<dbReference type="Proteomes" id="UP000240542">
    <property type="component" value="Unassembled WGS sequence"/>
</dbReference>
<feature type="chain" id="PRO_5038816285" evidence="1">
    <location>
        <begin position="35"/>
        <end position="615"/>
    </location>
</feature>
<dbReference type="EMBL" id="PYGA01000047">
    <property type="protein sequence ID" value="PSK81387.1"/>
    <property type="molecule type" value="Genomic_DNA"/>
</dbReference>
<evidence type="ECO:0000313" key="3">
    <source>
        <dbReference type="EMBL" id="PSK81387.1"/>
    </source>
</evidence>